<organism evidence="1 2">
    <name type="scientific">Arenibacter algicola</name>
    <dbReference type="NCBI Taxonomy" id="616991"/>
    <lineage>
        <taxon>Bacteria</taxon>
        <taxon>Pseudomonadati</taxon>
        <taxon>Bacteroidota</taxon>
        <taxon>Flavobacteriia</taxon>
        <taxon>Flavobacteriales</taxon>
        <taxon>Flavobacteriaceae</taxon>
        <taxon>Arenibacter</taxon>
    </lineage>
</organism>
<evidence type="ECO:0000313" key="1">
    <source>
        <dbReference type="EMBL" id="ASO08371.1"/>
    </source>
</evidence>
<accession>A0A221V5K8</accession>
<name>A0A221V5K8_9FLAO</name>
<protein>
    <submittedName>
        <fullName evidence="1">Uncharacterized protein</fullName>
    </submittedName>
</protein>
<sequence>MAYTRYRAIVKVLCQECQANVNAKRRIDTDCRRCRFLKYNNVNKLMKFTKFLHSDFPNWAWFNIYEYKKGEPGRKLASYQKGKNEPTDDQI</sequence>
<geneLocation type="plasmid" evidence="2">
    <name>psms7</name>
</geneLocation>
<dbReference type="Proteomes" id="UP000204551">
    <property type="component" value="Plasmid pSMS7"/>
</dbReference>
<dbReference type="EMBL" id="CP022516">
    <property type="protein sequence ID" value="ASO08371.1"/>
    <property type="molecule type" value="Genomic_DNA"/>
</dbReference>
<dbReference type="KEGG" id="aalg:AREALGSMS7_04996"/>
<proteinExistence type="predicted"/>
<reference evidence="1 2" key="1">
    <citation type="submission" date="2017-07" db="EMBL/GenBank/DDBJ databases">
        <title>Genome Sequence of Arenibacter algicola Strain SMS7 Isolated from a culture of the Diatom Skeletonema marinoi.</title>
        <authorList>
            <person name="Topel M."/>
            <person name="Pinder M.I.M."/>
            <person name="Johansson O.N."/>
            <person name="Kourtchenko O."/>
            <person name="Godhe A."/>
            <person name="Clarke A.K."/>
        </authorList>
    </citation>
    <scope>NUCLEOTIDE SEQUENCE [LARGE SCALE GENOMIC DNA]</scope>
    <source>
        <strain evidence="1 2">SMS7</strain>
        <plasmid evidence="2">Plasmid psms7</plasmid>
    </source>
</reference>
<evidence type="ECO:0000313" key="2">
    <source>
        <dbReference type="Proteomes" id="UP000204551"/>
    </source>
</evidence>
<gene>
    <name evidence="1" type="ORF">AREALGSMS7_04996</name>
</gene>
<dbReference type="RefSeq" id="WP_093980735.1">
    <property type="nucleotide sequence ID" value="NZ_CP022516.1"/>
</dbReference>
<dbReference type="AlphaFoldDB" id="A0A221V5K8"/>
<keyword evidence="1" id="KW-0614">Plasmid</keyword>